<dbReference type="Proteomes" id="UP000593567">
    <property type="component" value="Unassembled WGS sequence"/>
</dbReference>
<evidence type="ECO:0000313" key="8">
    <source>
        <dbReference type="EMBL" id="KAF6037213.1"/>
    </source>
</evidence>
<dbReference type="EMBL" id="VXIV02000606">
    <property type="protein sequence ID" value="KAF6037213.1"/>
    <property type="molecule type" value="Genomic_DNA"/>
</dbReference>
<dbReference type="SUPFAM" id="SSF82171">
    <property type="entry name" value="DPP6 N-terminal domain-like"/>
    <property type="match status" value="1"/>
</dbReference>
<dbReference type="Gene3D" id="3.40.50.1820">
    <property type="entry name" value="alpha/beta hydrolase"/>
    <property type="match status" value="1"/>
</dbReference>
<dbReference type="SUPFAM" id="SSF53474">
    <property type="entry name" value="alpha/beta-Hydrolases"/>
    <property type="match status" value="1"/>
</dbReference>
<dbReference type="Pfam" id="PF00930">
    <property type="entry name" value="DPPIV_N"/>
    <property type="match status" value="1"/>
</dbReference>
<feature type="domain" description="Dipeptidylpeptidase IV N-terminal" evidence="6">
    <location>
        <begin position="142"/>
        <end position="504"/>
    </location>
</feature>
<dbReference type="GO" id="GO:0006508">
    <property type="term" value="P:proteolysis"/>
    <property type="evidence" value="ECO:0007669"/>
    <property type="project" value="UniProtKB-KW"/>
</dbReference>
<feature type="domain" description="Dipeptidyl peptidase 8 /9 ,N-terminal" evidence="7">
    <location>
        <begin position="4"/>
        <end position="104"/>
    </location>
</feature>
<keyword evidence="9" id="KW-1185">Reference proteome</keyword>
<comment type="caution">
    <text evidence="8">The sequence shown here is derived from an EMBL/GenBank/DDBJ whole genome shotgun (WGS) entry which is preliminary data.</text>
</comment>
<evidence type="ECO:0000256" key="3">
    <source>
        <dbReference type="ARBA" id="ARBA00022801"/>
    </source>
</evidence>
<dbReference type="InterPro" id="IPR002469">
    <property type="entry name" value="Peptidase_S9B_N"/>
</dbReference>
<dbReference type="Pfam" id="PF00326">
    <property type="entry name" value="Peptidase_S9"/>
    <property type="match status" value="1"/>
</dbReference>
<dbReference type="Pfam" id="PF19520">
    <property type="entry name" value="Dpp_8_9_N"/>
    <property type="match status" value="1"/>
</dbReference>
<comment type="similarity">
    <text evidence="1">Belongs to the peptidase S9B family. DPPIV subfamily.</text>
</comment>
<dbReference type="InterPro" id="IPR050278">
    <property type="entry name" value="Serine_Prot_S9B/DPPIV"/>
</dbReference>
<gene>
    <name evidence="8" type="ORF">EB796_004492</name>
</gene>
<keyword evidence="4" id="KW-0720">Serine protease</keyword>
<evidence type="ECO:0000256" key="2">
    <source>
        <dbReference type="ARBA" id="ARBA00022670"/>
    </source>
</evidence>
<evidence type="ECO:0000313" key="9">
    <source>
        <dbReference type="Proteomes" id="UP000593567"/>
    </source>
</evidence>
<evidence type="ECO:0000259" key="5">
    <source>
        <dbReference type="Pfam" id="PF00326"/>
    </source>
</evidence>
<proteinExistence type="inferred from homology"/>
<dbReference type="GO" id="GO:0008236">
    <property type="term" value="F:serine-type peptidase activity"/>
    <property type="evidence" value="ECO:0007669"/>
    <property type="project" value="UniProtKB-KW"/>
</dbReference>
<dbReference type="InterPro" id="IPR001375">
    <property type="entry name" value="Peptidase_S9_cat"/>
</dbReference>
<evidence type="ECO:0000256" key="1">
    <source>
        <dbReference type="ARBA" id="ARBA00010036"/>
    </source>
</evidence>
<feature type="domain" description="Peptidase S9 prolyl oligopeptidase catalytic" evidence="5">
    <location>
        <begin position="595"/>
        <end position="816"/>
    </location>
</feature>
<keyword evidence="2" id="KW-0645">Protease</keyword>
<dbReference type="GO" id="GO:0008239">
    <property type="term" value="F:dipeptidyl-peptidase activity"/>
    <property type="evidence" value="ECO:0007669"/>
    <property type="project" value="TreeGrafter"/>
</dbReference>
<dbReference type="PANTHER" id="PTHR11731:SF193">
    <property type="entry name" value="DIPEPTIDYL PEPTIDASE 9"/>
    <property type="match status" value="1"/>
</dbReference>
<dbReference type="Gene3D" id="2.140.10.30">
    <property type="entry name" value="Dipeptidylpeptidase IV, N-terminal domain"/>
    <property type="match status" value="1"/>
</dbReference>
<dbReference type="OrthoDB" id="16520at2759"/>
<reference evidence="8" key="1">
    <citation type="submission" date="2020-06" db="EMBL/GenBank/DDBJ databases">
        <title>Draft genome of Bugula neritina, a colonial animal packing powerful symbionts and potential medicines.</title>
        <authorList>
            <person name="Rayko M."/>
        </authorList>
    </citation>
    <scope>NUCLEOTIDE SEQUENCE [LARGE SCALE GENOMIC DNA]</scope>
    <source>
        <strain evidence="8">Kwan_BN1</strain>
    </source>
</reference>
<dbReference type="AlphaFoldDB" id="A0A7J7KG86"/>
<evidence type="ECO:0000259" key="6">
    <source>
        <dbReference type="Pfam" id="PF00930"/>
    </source>
</evidence>
<keyword evidence="3" id="KW-0378">Hydrolase</keyword>
<evidence type="ECO:0000256" key="4">
    <source>
        <dbReference type="ARBA" id="ARBA00022825"/>
    </source>
</evidence>
<dbReference type="PANTHER" id="PTHR11731">
    <property type="entry name" value="PROTEASE FAMILY S9B,C DIPEPTIDYL-PEPTIDASE IV-RELATED"/>
    <property type="match status" value="1"/>
</dbReference>
<dbReference type="InterPro" id="IPR045785">
    <property type="entry name" value="Dpp_8/9_N"/>
</dbReference>
<dbReference type="InterPro" id="IPR029058">
    <property type="entry name" value="AB_hydrolase_fold"/>
</dbReference>
<name>A0A7J7KG86_BUGNE</name>
<organism evidence="8 9">
    <name type="scientific">Bugula neritina</name>
    <name type="common">Brown bryozoan</name>
    <name type="synonym">Sertularia neritina</name>
    <dbReference type="NCBI Taxonomy" id="10212"/>
    <lineage>
        <taxon>Eukaryota</taxon>
        <taxon>Metazoa</taxon>
        <taxon>Spiralia</taxon>
        <taxon>Lophotrochozoa</taxon>
        <taxon>Bryozoa</taxon>
        <taxon>Gymnolaemata</taxon>
        <taxon>Cheilostomatida</taxon>
        <taxon>Flustrina</taxon>
        <taxon>Buguloidea</taxon>
        <taxon>Bugulidae</taxon>
        <taxon>Bugula</taxon>
    </lineage>
</organism>
<sequence length="816" mass="92128">MESMVEKKTWKDLHDHVKDAKRLQSKLTHMLPDLFTFRTASDGRERVYFLGAPSGKKENTLMYADVTRDGQVLPWKQLVSICDPVDTAASALSKEEQLLQERKRSTLKGLTSYSAHNQSGNFVFSANSKLHICCDADFTSEPLNVITLNTVSEGSKLDPKICPHTPDLIAYVSDGDLWLYDLYTHSDHRLTFSKTVSAQGVQAVTSGSPSYIIQEEFSRYTGFWWQCTDTSALDGVYRILYEEVNESDVDVVSIVSPTSKKDGVEYYRYPRPGTTNATCKLRLLEFTLSGPTRQCTSSILDLHTDIQVLYPWSEYTVRADWCPDGERIWVQLLDRLQRKCALVIIPLQYLVSKQHGSSMIEPAPVHPQTIHEEVSDVWINVNNCLRFLETESETNLQYIWASERTGYRHLYLCNNDLTNLTHATVVPLTIGEWQVSAEHQIHFDKEKNLVYFMANKDTPLENHLHCVSLATGCISRLTSLGSSHQTTVSVNCNLVVSTFSSVITNPATHIYHISHDPVKEEAKLLLVNVLLPQTELDPGYQPPQLLTCPLSNSADVMHAMVYKPHNYTEGCKYPTLLFVYGGPQAQMVVNSNRAFRLIRLHTLASLGYAVVCIDGRGSSGRGLQWESHLKCRMGTVEIEDQVEGLKYLASSLGFIDMDRVAIHGWSYGGYTSLLGLLQRPDIFKLCISGAPVTKWEYYDTGYTEKYMETQLSILWGIRMVQLLIQPTCFLMTTTATATMATATMATATMDNRLLLIHGMIDENVHLVHTTTLVEELIKCCKPYKLQIYPNERHGIRNAEAGTHFETMVLSFLQDHL</sequence>
<evidence type="ECO:0000259" key="7">
    <source>
        <dbReference type="Pfam" id="PF19520"/>
    </source>
</evidence>
<accession>A0A7J7KG86</accession>
<protein>
    <submittedName>
        <fullName evidence="8">DPP8</fullName>
    </submittedName>
</protein>